<dbReference type="PROSITE" id="PS51257">
    <property type="entry name" value="PROKAR_LIPOPROTEIN"/>
    <property type="match status" value="1"/>
</dbReference>
<dbReference type="InterPro" id="IPR009038">
    <property type="entry name" value="GOLD_dom"/>
</dbReference>
<dbReference type="GO" id="GO:0016020">
    <property type="term" value="C:membrane"/>
    <property type="evidence" value="ECO:0007669"/>
    <property type="project" value="UniProtKB-SubCell"/>
</dbReference>
<dbReference type="InterPro" id="IPR015720">
    <property type="entry name" value="Emp24-like"/>
</dbReference>
<evidence type="ECO:0000259" key="11">
    <source>
        <dbReference type="PROSITE" id="PS50866"/>
    </source>
</evidence>
<dbReference type="RefSeq" id="XP_003669068.1">
    <property type="nucleotide sequence ID" value="XM_003669020.1"/>
</dbReference>
<dbReference type="Proteomes" id="UP000000689">
    <property type="component" value="Chromosome 3"/>
</dbReference>
<dbReference type="KEGG" id="ndi:NDAI_0C01640"/>
<dbReference type="AlphaFoldDB" id="G0W7R4"/>
<evidence type="ECO:0000256" key="9">
    <source>
        <dbReference type="SAM" id="Phobius"/>
    </source>
</evidence>
<evidence type="ECO:0000256" key="4">
    <source>
        <dbReference type="ARBA" id="ARBA00022729"/>
    </source>
</evidence>
<accession>G0W7R4</accession>
<sequence length="212" mass="24640">MLLQQLRVFTLLLSLASFGSCIYFYANSGEVRCFYENLSSGQLLIADIDTSVEKNGIYEEDQDVTVSISVDETFDNNHRVLNQKNSHTGDFAFTALDDGEHRVCFTPYFADTKSKIRVFVELEIDHVSSLDSQRKEDVESMKRRTSQLIGRLNKIRQEQKEIRENEAIFRDESEAANSKIRFWSILQVIVLIVICWFQLGYLRNFFIKQKVL</sequence>
<evidence type="ECO:0000256" key="5">
    <source>
        <dbReference type="ARBA" id="ARBA00022892"/>
    </source>
</evidence>
<dbReference type="GO" id="GO:0005737">
    <property type="term" value="C:cytoplasm"/>
    <property type="evidence" value="ECO:0007669"/>
    <property type="project" value="GOC"/>
</dbReference>
<keyword evidence="4 10" id="KW-0732">Signal</keyword>
<evidence type="ECO:0000256" key="7">
    <source>
        <dbReference type="ARBA" id="ARBA00023136"/>
    </source>
</evidence>
<comment type="subcellular location">
    <subcellularLocation>
        <location evidence="1 8">Membrane</location>
        <topology evidence="1 8">Single-pass type I membrane protein</topology>
    </subcellularLocation>
</comment>
<dbReference type="eggNOG" id="KOG1690">
    <property type="taxonomic scope" value="Eukaryota"/>
</dbReference>
<feature type="signal peptide" evidence="10">
    <location>
        <begin position="1"/>
        <end position="21"/>
    </location>
</feature>
<dbReference type="OrthoDB" id="3427at2759"/>
<dbReference type="PROSITE" id="PS50866">
    <property type="entry name" value="GOLD"/>
    <property type="match status" value="1"/>
</dbReference>
<evidence type="ECO:0000256" key="3">
    <source>
        <dbReference type="ARBA" id="ARBA00022692"/>
    </source>
</evidence>
<dbReference type="Pfam" id="PF01105">
    <property type="entry name" value="EMP24_GP25L"/>
    <property type="match status" value="1"/>
</dbReference>
<evidence type="ECO:0000256" key="8">
    <source>
        <dbReference type="RuleBase" id="RU003827"/>
    </source>
</evidence>
<keyword evidence="3 8" id="KW-0812">Transmembrane</keyword>
<keyword evidence="6 9" id="KW-1133">Transmembrane helix</keyword>
<dbReference type="GeneID" id="11496722"/>
<protein>
    <recommendedName>
        <fullName evidence="11">GOLD domain-containing protein</fullName>
    </recommendedName>
</protein>
<organism evidence="12 13">
    <name type="scientific">Naumovozyma dairenensis (strain ATCC 10597 / BCRC 20456 / CBS 421 / NBRC 0211 / NRRL Y-12639)</name>
    <name type="common">Saccharomyces dairenensis</name>
    <dbReference type="NCBI Taxonomy" id="1071378"/>
    <lineage>
        <taxon>Eukaryota</taxon>
        <taxon>Fungi</taxon>
        <taxon>Dikarya</taxon>
        <taxon>Ascomycota</taxon>
        <taxon>Saccharomycotina</taxon>
        <taxon>Saccharomycetes</taxon>
        <taxon>Saccharomycetales</taxon>
        <taxon>Saccharomycetaceae</taxon>
        <taxon>Naumovozyma</taxon>
    </lineage>
</organism>
<dbReference type="PANTHER" id="PTHR22811">
    <property type="entry name" value="TRANSMEMBRANE EMP24 DOMAIN-CONTAINING PROTEIN"/>
    <property type="match status" value="1"/>
</dbReference>
<reference evidence="12 13" key="1">
    <citation type="journal article" date="2011" name="Proc. Natl. Acad. Sci. U.S.A.">
        <title>Evolutionary erosion of yeast sex chromosomes by mating-type switching accidents.</title>
        <authorList>
            <person name="Gordon J.L."/>
            <person name="Armisen D."/>
            <person name="Proux-Wera E."/>
            <person name="Oheigeartaigh S.S."/>
            <person name="Byrne K.P."/>
            <person name="Wolfe K.H."/>
        </authorList>
    </citation>
    <scope>NUCLEOTIDE SEQUENCE [LARGE SCALE GENOMIC DNA]</scope>
    <source>
        <strain evidence="13">ATCC 10597 / BCRC 20456 / CBS 421 / NBRC 0211 / NRRL Y-12639</strain>
    </source>
</reference>
<dbReference type="HOGENOM" id="CLU_066963_2_1_1"/>
<keyword evidence="13" id="KW-1185">Reference proteome</keyword>
<dbReference type="SMART" id="SM01190">
    <property type="entry name" value="EMP24_GP25L"/>
    <property type="match status" value="1"/>
</dbReference>
<dbReference type="STRING" id="1071378.G0W7R4"/>
<comment type="similarity">
    <text evidence="2 8">Belongs to the EMP24/GP25L family.</text>
</comment>
<dbReference type="EMBL" id="HE580269">
    <property type="protein sequence ID" value="CCD23825.1"/>
    <property type="molecule type" value="Genomic_DNA"/>
</dbReference>
<evidence type="ECO:0000256" key="6">
    <source>
        <dbReference type="ARBA" id="ARBA00022989"/>
    </source>
</evidence>
<feature type="domain" description="GOLD" evidence="11">
    <location>
        <begin position="31"/>
        <end position="124"/>
    </location>
</feature>
<dbReference type="GO" id="GO:0006888">
    <property type="term" value="P:endoplasmic reticulum to Golgi vesicle-mediated transport"/>
    <property type="evidence" value="ECO:0007669"/>
    <property type="project" value="UniProtKB-ARBA"/>
</dbReference>
<name>G0W7R4_NAUDC</name>
<keyword evidence="5" id="KW-0813">Transport</keyword>
<dbReference type="OMA" id="YYICISC"/>
<evidence type="ECO:0000256" key="1">
    <source>
        <dbReference type="ARBA" id="ARBA00004479"/>
    </source>
</evidence>
<evidence type="ECO:0000256" key="2">
    <source>
        <dbReference type="ARBA" id="ARBA00007104"/>
    </source>
</evidence>
<proteinExistence type="inferred from homology"/>
<keyword evidence="5" id="KW-0931">ER-Golgi transport</keyword>
<gene>
    <name evidence="12" type="primary">NDAI0C01640</name>
    <name evidence="12" type="ordered locus">NDAI_0C01640</name>
</gene>
<feature type="transmembrane region" description="Helical" evidence="9">
    <location>
        <begin position="182"/>
        <end position="202"/>
    </location>
</feature>
<evidence type="ECO:0000313" key="13">
    <source>
        <dbReference type="Proteomes" id="UP000000689"/>
    </source>
</evidence>
<evidence type="ECO:0000313" key="12">
    <source>
        <dbReference type="EMBL" id="CCD23825.1"/>
    </source>
</evidence>
<feature type="chain" id="PRO_5003411304" description="GOLD domain-containing protein" evidence="10">
    <location>
        <begin position="22"/>
        <end position="212"/>
    </location>
</feature>
<keyword evidence="7 9" id="KW-0472">Membrane</keyword>
<evidence type="ECO:0000256" key="10">
    <source>
        <dbReference type="SAM" id="SignalP"/>
    </source>
</evidence>